<dbReference type="EMBL" id="BPLR01018628">
    <property type="protein sequence ID" value="GIZ01107.1"/>
    <property type="molecule type" value="Genomic_DNA"/>
</dbReference>
<sequence>MYGVILDWELVCSSYLSLMLPWEYMARKSERRPDISAENVERMKETQGNRLFVLVENWTSKLFGKC</sequence>
<gene>
    <name evidence="1" type="ORF">CEXT_132561</name>
</gene>
<dbReference type="Proteomes" id="UP001054945">
    <property type="component" value="Unassembled WGS sequence"/>
</dbReference>
<reference evidence="1 2" key="1">
    <citation type="submission" date="2021-06" db="EMBL/GenBank/DDBJ databases">
        <title>Caerostris extrusa draft genome.</title>
        <authorList>
            <person name="Kono N."/>
            <person name="Arakawa K."/>
        </authorList>
    </citation>
    <scope>NUCLEOTIDE SEQUENCE [LARGE SCALE GENOMIC DNA]</scope>
</reference>
<evidence type="ECO:0000313" key="1">
    <source>
        <dbReference type="EMBL" id="GIZ01107.1"/>
    </source>
</evidence>
<name>A0AAV4Y1B5_CAEEX</name>
<keyword evidence="2" id="KW-1185">Reference proteome</keyword>
<comment type="caution">
    <text evidence="1">The sequence shown here is derived from an EMBL/GenBank/DDBJ whole genome shotgun (WGS) entry which is preliminary data.</text>
</comment>
<dbReference type="AlphaFoldDB" id="A0AAV4Y1B5"/>
<accession>A0AAV4Y1B5</accession>
<evidence type="ECO:0000313" key="2">
    <source>
        <dbReference type="Proteomes" id="UP001054945"/>
    </source>
</evidence>
<organism evidence="1 2">
    <name type="scientific">Caerostris extrusa</name>
    <name type="common">Bark spider</name>
    <name type="synonym">Caerostris bankana</name>
    <dbReference type="NCBI Taxonomy" id="172846"/>
    <lineage>
        <taxon>Eukaryota</taxon>
        <taxon>Metazoa</taxon>
        <taxon>Ecdysozoa</taxon>
        <taxon>Arthropoda</taxon>
        <taxon>Chelicerata</taxon>
        <taxon>Arachnida</taxon>
        <taxon>Araneae</taxon>
        <taxon>Araneomorphae</taxon>
        <taxon>Entelegynae</taxon>
        <taxon>Araneoidea</taxon>
        <taxon>Araneidae</taxon>
        <taxon>Caerostris</taxon>
    </lineage>
</organism>
<proteinExistence type="predicted"/>
<protein>
    <submittedName>
        <fullName evidence="1">Uncharacterized protein</fullName>
    </submittedName>
</protein>